<comment type="caution">
    <text evidence="1">The sequence shown here is derived from an EMBL/GenBank/DDBJ whole genome shotgun (WGS) entry which is preliminary data.</text>
</comment>
<dbReference type="Proteomes" id="UP001156870">
    <property type="component" value="Unassembled WGS sequence"/>
</dbReference>
<accession>A0AA37WNY3</accession>
<dbReference type="AlphaFoldDB" id="A0AA37WNY3"/>
<name>A0AA37WNY3_9GAMM</name>
<dbReference type="Gene3D" id="2.40.10.220">
    <property type="entry name" value="predicted glycosyltransferase like domains"/>
    <property type="match status" value="1"/>
</dbReference>
<sequence>MHLDEPDGKMHGNHLRHFRRHDLKHTVHVIDAVTSQPMGRIANISLEGLMLIGQLDAKPDHLYQLTVILPAVIAGEREINIGADCLWVKHLTPEDQSMVWAGFQIIDFDPKAKIVIEALMTCYEQESIG</sequence>
<dbReference type="RefSeq" id="WP_232595097.1">
    <property type="nucleotide sequence ID" value="NZ_BSPD01000092.1"/>
</dbReference>
<protein>
    <recommendedName>
        <fullName evidence="3">PilZ domain-containing protein</fullName>
    </recommendedName>
</protein>
<evidence type="ECO:0000313" key="2">
    <source>
        <dbReference type="Proteomes" id="UP001156870"/>
    </source>
</evidence>
<reference evidence="1 2" key="1">
    <citation type="journal article" date="2014" name="Int. J. Syst. Evol. Microbiol.">
        <title>Complete genome sequence of Corynebacterium casei LMG S-19264T (=DSM 44701T), isolated from a smear-ripened cheese.</title>
        <authorList>
            <consortium name="US DOE Joint Genome Institute (JGI-PGF)"/>
            <person name="Walter F."/>
            <person name="Albersmeier A."/>
            <person name="Kalinowski J."/>
            <person name="Ruckert C."/>
        </authorList>
    </citation>
    <scope>NUCLEOTIDE SEQUENCE [LARGE SCALE GENOMIC DNA]</scope>
    <source>
        <strain evidence="1 2">NBRC 110095</strain>
    </source>
</reference>
<keyword evidence="2" id="KW-1185">Reference proteome</keyword>
<gene>
    <name evidence="1" type="ORF">GCM10007877_35920</name>
</gene>
<dbReference type="EMBL" id="BSPD01000092">
    <property type="protein sequence ID" value="GLS27873.1"/>
    <property type="molecule type" value="Genomic_DNA"/>
</dbReference>
<organism evidence="1 2">
    <name type="scientific">Marinibactrum halimedae</name>
    <dbReference type="NCBI Taxonomy" id="1444977"/>
    <lineage>
        <taxon>Bacteria</taxon>
        <taxon>Pseudomonadati</taxon>
        <taxon>Pseudomonadota</taxon>
        <taxon>Gammaproteobacteria</taxon>
        <taxon>Cellvibrionales</taxon>
        <taxon>Cellvibrionaceae</taxon>
        <taxon>Marinibactrum</taxon>
    </lineage>
</organism>
<evidence type="ECO:0000313" key="1">
    <source>
        <dbReference type="EMBL" id="GLS27873.1"/>
    </source>
</evidence>
<proteinExistence type="predicted"/>
<evidence type="ECO:0008006" key="3">
    <source>
        <dbReference type="Google" id="ProtNLM"/>
    </source>
</evidence>